<dbReference type="Proteomes" id="UP000291106">
    <property type="component" value="Chromosome"/>
</dbReference>
<feature type="domain" description="Pilus formation protein N-terminal" evidence="3">
    <location>
        <begin position="27"/>
        <end position="92"/>
    </location>
</feature>
<evidence type="ECO:0000259" key="3">
    <source>
        <dbReference type="Pfam" id="PF13629"/>
    </source>
</evidence>
<dbReference type="PANTHER" id="PTHR30332">
    <property type="entry name" value="PROBABLE GENERAL SECRETION PATHWAY PROTEIN D"/>
    <property type="match status" value="1"/>
</dbReference>
<accession>A0A411PG51</accession>
<dbReference type="GO" id="GO:0015627">
    <property type="term" value="C:type II protein secretion system complex"/>
    <property type="evidence" value="ECO:0007669"/>
    <property type="project" value="TreeGrafter"/>
</dbReference>
<protein>
    <submittedName>
        <fullName evidence="4">Type II/III secretion system protein</fullName>
    </submittedName>
</protein>
<evidence type="ECO:0000313" key="5">
    <source>
        <dbReference type="Proteomes" id="UP000291106"/>
    </source>
</evidence>
<dbReference type="PRINTS" id="PR00811">
    <property type="entry name" value="BCTERIALGSPD"/>
</dbReference>
<dbReference type="GO" id="GO:0009306">
    <property type="term" value="P:protein secretion"/>
    <property type="evidence" value="ECO:0007669"/>
    <property type="project" value="InterPro"/>
</dbReference>
<dbReference type="InterPro" id="IPR050810">
    <property type="entry name" value="Bact_Secretion_Sys_Channel"/>
</dbReference>
<sequence>MKNILITILAWTLLLLPNFSIAHNNTPFKLYVGAVELYKAKNVERVVVGNGNVLSAKVVDDKGVILIGESAGETDLQLWQKNGKIIKLSVTVTPDNSIKSTATIKRMLSAFPSLTVTENDGLIIVQGKAESSQKEQLEKILSASPNIVSLVKYLEYAKQMEPMVRMQVRIVEFNKTTLQDIGVKWDSSMAGPAYGAAKAFSSNPIFSVASPGQYVEGISGAINDSIGVLDSRGWSYFGIVTGIGSQIQLLSEKGDARLLAEPNLATRSGEAASFIAGGEFPIPVLSGLGAADVEFKEYGIKLDIEPVVDEQQNIISRVSAEVSSIDPSTAVGDIPGLLTRRTESVINVKNNETIVISGLVNSEMSKVVNKFPFLGDIPVIGELFKSRDFRDKKSELVIFVTPTVIYPGEESHDKQLARGRELAGDATELEAFYILD</sequence>
<dbReference type="InterPro" id="IPR004846">
    <property type="entry name" value="T2SS/T3SS_dom"/>
</dbReference>
<gene>
    <name evidence="4" type="ORF">EXU30_07300</name>
</gene>
<dbReference type="InterPro" id="IPR032789">
    <property type="entry name" value="T2SS-T3SS_pil_N"/>
</dbReference>
<evidence type="ECO:0000259" key="2">
    <source>
        <dbReference type="Pfam" id="PF00263"/>
    </source>
</evidence>
<reference evidence="4 5" key="1">
    <citation type="submission" date="2019-02" db="EMBL/GenBank/DDBJ databases">
        <title>Shewanella sp. D4-2 isolated from Dokdo Island.</title>
        <authorList>
            <person name="Baek K."/>
        </authorList>
    </citation>
    <scope>NUCLEOTIDE SEQUENCE [LARGE SCALE GENOMIC DNA]</scope>
    <source>
        <strain evidence="4 5">D4-2</strain>
    </source>
</reference>
<name>A0A411PG51_9GAMM</name>
<feature type="domain" description="Type II/III secretion system secretin-like" evidence="2">
    <location>
        <begin position="250"/>
        <end position="405"/>
    </location>
</feature>
<dbReference type="EMBL" id="CP036200">
    <property type="protein sequence ID" value="QBF82525.1"/>
    <property type="molecule type" value="Genomic_DNA"/>
</dbReference>
<evidence type="ECO:0000256" key="1">
    <source>
        <dbReference type="RuleBase" id="RU004003"/>
    </source>
</evidence>
<dbReference type="InterPro" id="IPR001775">
    <property type="entry name" value="GspD/PilQ"/>
</dbReference>
<evidence type="ECO:0000313" key="4">
    <source>
        <dbReference type="EMBL" id="QBF82525.1"/>
    </source>
</evidence>
<dbReference type="RefSeq" id="WP_130598740.1">
    <property type="nucleotide sequence ID" value="NZ_CP036200.1"/>
</dbReference>
<organism evidence="4 5">
    <name type="scientific">Shewanella maritima</name>
    <dbReference type="NCBI Taxonomy" id="2520507"/>
    <lineage>
        <taxon>Bacteria</taxon>
        <taxon>Pseudomonadati</taxon>
        <taxon>Pseudomonadota</taxon>
        <taxon>Gammaproteobacteria</taxon>
        <taxon>Alteromonadales</taxon>
        <taxon>Shewanellaceae</taxon>
        <taxon>Shewanella</taxon>
    </lineage>
</organism>
<dbReference type="KEGG" id="smai:EXU30_07300"/>
<dbReference type="PANTHER" id="PTHR30332:SF17">
    <property type="entry name" value="TYPE IV PILIATION SYSTEM PROTEIN DR_0774-RELATED"/>
    <property type="match status" value="1"/>
</dbReference>
<dbReference type="Pfam" id="PF13629">
    <property type="entry name" value="T2SS-T3SS_pil_N"/>
    <property type="match status" value="1"/>
</dbReference>
<comment type="similarity">
    <text evidence="1">Belongs to the bacterial secretin family.</text>
</comment>
<dbReference type="OrthoDB" id="9775455at2"/>
<dbReference type="AlphaFoldDB" id="A0A411PG51"/>
<keyword evidence="5" id="KW-1185">Reference proteome</keyword>
<dbReference type="Pfam" id="PF00263">
    <property type="entry name" value="Secretin"/>
    <property type="match status" value="1"/>
</dbReference>
<proteinExistence type="inferred from homology"/>